<dbReference type="InParanoid" id="L7N0Q4"/>
<dbReference type="Proteomes" id="UP000008144">
    <property type="component" value="Unassembled WGS sequence"/>
</dbReference>
<evidence type="ECO:0000256" key="2">
    <source>
        <dbReference type="ARBA" id="ARBA00022737"/>
    </source>
</evidence>
<evidence type="ECO:0000256" key="4">
    <source>
        <dbReference type="PROSITE-ProRule" id="PRU00302"/>
    </source>
</evidence>
<dbReference type="InterPro" id="IPR051277">
    <property type="entry name" value="SEZ6_CSMD_C4BPB_Regulators"/>
</dbReference>
<keyword evidence="4" id="KW-0768">Sushi</keyword>
<evidence type="ECO:0000313" key="8">
    <source>
        <dbReference type="Proteomes" id="UP000008144"/>
    </source>
</evidence>
<dbReference type="PANTHER" id="PTHR45656:SF4">
    <property type="entry name" value="PROTEIN CBR-CLEC-78"/>
    <property type="match status" value="1"/>
</dbReference>
<dbReference type="InterPro" id="IPR035976">
    <property type="entry name" value="Sushi/SCR/CCP_sf"/>
</dbReference>
<keyword evidence="8" id="KW-1185">Reference proteome</keyword>
<dbReference type="STRING" id="7719.ENSCINP00000002799"/>
<dbReference type="InterPro" id="IPR002035">
    <property type="entry name" value="VWF_A"/>
</dbReference>
<sequence>MVGLQATRCISNGNSDVGRWSNPAPVCQSIRCLAQSAPVNSGISCTNSVELLSECTIECDSQYILVGSETITCTDDLNGDLFGVWSDPLPVCQRKRCPDVLSAPQNGYHVCTDGNFIGSQCEFACDEYHTRNGVLYSTCVEIDNVLQWDQPTPTCTPNVCSEQGELNHGVKICSNDNRATSTCIFQCVDPGYDLYPSFITQNTCLNDTTWSLPQPCCSRPCPPFAVMDAVFVLDSSSSVGEENWSTMKTFVRKIIESFILADDAA</sequence>
<dbReference type="SUPFAM" id="SSF57535">
    <property type="entry name" value="Complement control module/SCR domain"/>
    <property type="match status" value="3"/>
</dbReference>
<accession>L7N0Q4</accession>
<keyword evidence="1" id="KW-0732">Signal</keyword>
<dbReference type="GeneTree" id="ENSGT00940000165024"/>
<evidence type="ECO:0000256" key="3">
    <source>
        <dbReference type="ARBA" id="ARBA00023157"/>
    </source>
</evidence>
<dbReference type="PROSITE" id="PS50234">
    <property type="entry name" value="VWFA"/>
    <property type="match status" value="1"/>
</dbReference>
<dbReference type="SUPFAM" id="SSF53300">
    <property type="entry name" value="vWA-like"/>
    <property type="match status" value="1"/>
</dbReference>
<proteinExistence type="predicted"/>
<dbReference type="HOGENOM" id="CLU_1051816_0_0_1"/>
<dbReference type="PANTHER" id="PTHR45656">
    <property type="entry name" value="PROTEIN CBR-CLEC-78"/>
    <property type="match status" value="1"/>
</dbReference>
<evidence type="ECO:0000313" key="7">
    <source>
        <dbReference type="Ensembl" id="ENSCINP00000002799.3"/>
    </source>
</evidence>
<evidence type="ECO:0000256" key="1">
    <source>
        <dbReference type="ARBA" id="ARBA00022729"/>
    </source>
</evidence>
<name>L7N0Q4_CIOIN</name>
<organism evidence="7 8">
    <name type="scientific">Ciona intestinalis</name>
    <name type="common">Transparent sea squirt</name>
    <name type="synonym">Ascidia intestinalis</name>
    <dbReference type="NCBI Taxonomy" id="7719"/>
    <lineage>
        <taxon>Eukaryota</taxon>
        <taxon>Metazoa</taxon>
        <taxon>Chordata</taxon>
        <taxon>Tunicata</taxon>
        <taxon>Ascidiacea</taxon>
        <taxon>Phlebobranchia</taxon>
        <taxon>Cionidae</taxon>
        <taxon>Ciona</taxon>
    </lineage>
</organism>
<evidence type="ECO:0008006" key="9">
    <source>
        <dbReference type="Google" id="ProtNLM"/>
    </source>
</evidence>
<dbReference type="Pfam" id="PF00084">
    <property type="entry name" value="Sushi"/>
    <property type="match status" value="2"/>
</dbReference>
<evidence type="ECO:0000259" key="5">
    <source>
        <dbReference type="PROSITE" id="PS50234"/>
    </source>
</evidence>
<reference evidence="7" key="3">
    <citation type="submission" date="2025-09" db="UniProtKB">
        <authorList>
            <consortium name="Ensembl"/>
        </authorList>
    </citation>
    <scope>IDENTIFICATION</scope>
</reference>
<feature type="domain" description="VWFA" evidence="5">
    <location>
        <begin position="228"/>
        <end position="265"/>
    </location>
</feature>
<comment type="caution">
    <text evidence="4">Lacks conserved residue(s) required for the propagation of feature annotation.</text>
</comment>
<protein>
    <recommendedName>
        <fullName evidence="9">Sushi domain-containing protein</fullName>
    </recommendedName>
</protein>
<dbReference type="Gene3D" id="2.10.70.10">
    <property type="entry name" value="Complement Module, domain 1"/>
    <property type="match status" value="3"/>
</dbReference>
<dbReference type="Pfam" id="PF00092">
    <property type="entry name" value="VWA"/>
    <property type="match status" value="1"/>
</dbReference>
<dbReference type="AlphaFoldDB" id="L7N0Q4"/>
<evidence type="ECO:0000259" key="6">
    <source>
        <dbReference type="PROSITE" id="PS50923"/>
    </source>
</evidence>
<reference evidence="7" key="2">
    <citation type="submission" date="2025-08" db="UniProtKB">
        <authorList>
            <consortium name="Ensembl"/>
        </authorList>
    </citation>
    <scope>IDENTIFICATION</scope>
</reference>
<keyword evidence="2" id="KW-0677">Repeat</keyword>
<keyword evidence="3" id="KW-1015">Disulfide bond</keyword>
<dbReference type="InterPro" id="IPR036465">
    <property type="entry name" value="vWFA_dom_sf"/>
</dbReference>
<reference evidence="8" key="1">
    <citation type="journal article" date="2002" name="Science">
        <title>The draft genome of Ciona intestinalis: insights into chordate and vertebrate origins.</title>
        <authorList>
            <person name="Dehal P."/>
            <person name="Satou Y."/>
            <person name="Campbell R.K."/>
            <person name="Chapman J."/>
            <person name="Degnan B."/>
            <person name="De Tomaso A."/>
            <person name="Davidson B."/>
            <person name="Di Gregorio A."/>
            <person name="Gelpke M."/>
            <person name="Goodstein D.M."/>
            <person name="Harafuji N."/>
            <person name="Hastings K.E."/>
            <person name="Ho I."/>
            <person name="Hotta K."/>
            <person name="Huang W."/>
            <person name="Kawashima T."/>
            <person name="Lemaire P."/>
            <person name="Martinez D."/>
            <person name="Meinertzhagen I.A."/>
            <person name="Necula S."/>
            <person name="Nonaka M."/>
            <person name="Putnam N."/>
            <person name="Rash S."/>
            <person name="Saiga H."/>
            <person name="Satake M."/>
            <person name="Terry A."/>
            <person name="Yamada L."/>
            <person name="Wang H.G."/>
            <person name="Awazu S."/>
            <person name="Azumi K."/>
            <person name="Boore J."/>
            <person name="Branno M."/>
            <person name="Chin-Bow S."/>
            <person name="DeSantis R."/>
            <person name="Doyle S."/>
            <person name="Francino P."/>
            <person name="Keys D.N."/>
            <person name="Haga S."/>
            <person name="Hayashi H."/>
            <person name="Hino K."/>
            <person name="Imai K.S."/>
            <person name="Inaba K."/>
            <person name="Kano S."/>
            <person name="Kobayashi K."/>
            <person name="Kobayashi M."/>
            <person name="Lee B.I."/>
            <person name="Makabe K.W."/>
            <person name="Manohar C."/>
            <person name="Matassi G."/>
            <person name="Medina M."/>
            <person name="Mochizuki Y."/>
            <person name="Mount S."/>
            <person name="Morishita T."/>
            <person name="Miura S."/>
            <person name="Nakayama A."/>
            <person name="Nishizaka S."/>
            <person name="Nomoto H."/>
            <person name="Ohta F."/>
            <person name="Oishi K."/>
            <person name="Rigoutsos I."/>
            <person name="Sano M."/>
            <person name="Sasaki A."/>
            <person name="Sasakura Y."/>
            <person name="Shoguchi E."/>
            <person name="Shin-i T."/>
            <person name="Spagnuolo A."/>
            <person name="Stainier D."/>
            <person name="Suzuki M.M."/>
            <person name="Tassy O."/>
            <person name="Takatori N."/>
            <person name="Tokuoka M."/>
            <person name="Yagi K."/>
            <person name="Yoshizaki F."/>
            <person name="Wada S."/>
            <person name="Zhang C."/>
            <person name="Hyatt P.D."/>
            <person name="Larimer F."/>
            <person name="Detter C."/>
            <person name="Doggett N."/>
            <person name="Glavina T."/>
            <person name="Hawkins T."/>
            <person name="Richardson P."/>
            <person name="Lucas S."/>
            <person name="Kohara Y."/>
            <person name="Levine M."/>
            <person name="Satoh N."/>
            <person name="Rokhsar D.S."/>
        </authorList>
    </citation>
    <scope>NUCLEOTIDE SEQUENCE [LARGE SCALE GENOMIC DNA]</scope>
</reference>
<dbReference type="Gene3D" id="3.40.50.410">
    <property type="entry name" value="von Willebrand factor, type A domain"/>
    <property type="match status" value="1"/>
</dbReference>
<dbReference type="PROSITE" id="PS50923">
    <property type="entry name" value="SUSHI"/>
    <property type="match status" value="1"/>
</dbReference>
<dbReference type="InterPro" id="IPR000436">
    <property type="entry name" value="Sushi_SCR_CCP_dom"/>
</dbReference>
<dbReference type="CDD" id="cd00033">
    <property type="entry name" value="CCP"/>
    <property type="match status" value="3"/>
</dbReference>
<dbReference type="SMART" id="SM00032">
    <property type="entry name" value="CCP"/>
    <property type="match status" value="3"/>
</dbReference>
<feature type="domain" description="Sushi" evidence="6">
    <location>
        <begin position="30"/>
        <end position="94"/>
    </location>
</feature>
<dbReference type="Ensembl" id="ENSCINT00000002799.3">
    <property type="protein sequence ID" value="ENSCINP00000002799.3"/>
    <property type="gene ID" value="ENSCING00000000938.3"/>
</dbReference>